<dbReference type="SUPFAM" id="SSF102705">
    <property type="entry name" value="NIF3 (NGG1p interacting factor 3)-like"/>
    <property type="match status" value="1"/>
</dbReference>
<protein>
    <recommendedName>
        <fullName evidence="2">GTP cyclohydrolase 1 type 2 homolog</fullName>
    </recommendedName>
</protein>
<gene>
    <name evidence="3" type="ORF">Q428_07440</name>
</gene>
<accession>A0A017RV09</accession>
<name>A0A017RV09_9CLOT</name>
<dbReference type="EMBL" id="AZQP01000019">
    <property type="protein sequence ID" value="EYE88502.1"/>
    <property type="molecule type" value="Genomic_DNA"/>
</dbReference>
<evidence type="ECO:0000256" key="2">
    <source>
        <dbReference type="ARBA" id="ARBA00022112"/>
    </source>
</evidence>
<dbReference type="InterPro" id="IPR002678">
    <property type="entry name" value="DUF34/NIF3"/>
</dbReference>
<evidence type="ECO:0000256" key="1">
    <source>
        <dbReference type="ARBA" id="ARBA00006964"/>
    </source>
</evidence>
<evidence type="ECO:0000313" key="3">
    <source>
        <dbReference type="EMBL" id="EYE88502.1"/>
    </source>
</evidence>
<dbReference type="Pfam" id="PF01784">
    <property type="entry name" value="DUF34_NIF3"/>
    <property type="match status" value="1"/>
</dbReference>
<dbReference type="Proteomes" id="UP000019681">
    <property type="component" value="Unassembled WGS sequence"/>
</dbReference>
<keyword evidence="4" id="KW-1185">Reference proteome</keyword>
<reference evidence="3 4" key="1">
    <citation type="journal article" date="2014" name="Genome Announc.">
        <title>Draft Genome Sequence of Fervidicella metallireducens Strain AeBT, an Iron-Reducing Thermoanaerobe from the Great Artesian Basin.</title>
        <authorList>
            <person name="Patel B.K."/>
        </authorList>
    </citation>
    <scope>NUCLEOTIDE SEQUENCE [LARGE SCALE GENOMIC DNA]</scope>
    <source>
        <strain evidence="3 4">AeB</strain>
    </source>
</reference>
<evidence type="ECO:0000313" key="4">
    <source>
        <dbReference type="Proteomes" id="UP000019681"/>
    </source>
</evidence>
<dbReference type="Gene3D" id="3.40.1390.30">
    <property type="entry name" value="NIF3 (NGG1p interacting factor 3)-like"/>
    <property type="match status" value="1"/>
</dbReference>
<comment type="caution">
    <text evidence="3">The sequence shown here is derived from an EMBL/GenBank/DDBJ whole genome shotgun (WGS) entry which is preliminary data.</text>
</comment>
<sequence>MLNTKEIMDIALSLSGLKETPSDSGIIVEGENIKKVLIGVDMDTPELLVAKEMGFDLVISHHPKTGSPDINFHNVMLRQIDKMVEFGVPINKAQKALREKVGSIERASHPGNFDRFNPLQNL</sequence>
<dbReference type="RefSeq" id="WP_051515033.1">
    <property type="nucleotide sequence ID" value="NZ_AZQP01000019.1"/>
</dbReference>
<comment type="similarity">
    <text evidence="1">Belongs to the GTP cyclohydrolase I type 2/NIF3 family.</text>
</comment>
<organism evidence="3 4">
    <name type="scientific">Fervidicella metallireducens AeB</name>
    <dbReference type="NCBI Taxonomy" id="1403537"/>
    <lineage>
        <taxon>Bacteria</taxon>
        <taxon>Bacillati</taxon>
        <taxon>Bacillota</taxon>
        <taxon>Clostridia</taxon>
        <taxon>Eubacteriales</taxon>
        <taxon>Clostridiaceae</taxon>
        <taxon>Fervidicella</taxon>
    </lineage>
</organism>
<dbReference type="AlphaFoldDB" id="A0A017RV09"/>
<proteinExistence type="inferred from homology"/>
<dbReference type="InterPro" id="IPR036069">
    <property type="entry name" value="DUF34/NIF3_sf"/>
</dbReference>
<dbReference type="STRING" id="1403537.Q428_07440"/>